<dbReference type="AlphaFoldDB" id="A0A381RHT8"/>
<evidence type="ECO:0000313" key="12">
    <source>
        <dbReference type="EMBL" id="SUZ91375.1"/>
    </source>
</evidence>
<protein>
    <recommendedName>
        <fullName evidence="4">Undecaprenyl-diphosphatase</fullName>
        <ecNumber evidence="3">3.6.1.27</ecNumber>
    </recommendedName>
    <alternativeName>
        <fullName evidence="10">Undecaprenyl pyrophosphate phosphatase</fullName>
    </alternativeName>
</protein>
<dbReference type="GO" id="GO:0050380">
    <property type="term" value="F:undecaprenyl-diphosphatase activity"/>
    <property type="evidence" value="ECO:0007669"/>
    <property type="project" value="UniProtKB-EC"/>
</dbReference>
<evidence type="ECO:0000256" key="1">
    <source>
        <dbReference type="ARBA" id="ARBA00004651"/>
    </source>
</evidence>
<sequence>MEIIDVVLLGILQGLTEFLPVSSSGHLVL</sequence>
<evidence type="ECO:0000256" key="11">
    <source>
        <dbReference type="ARBA" id="ARBA00047594"/>
    </source>
</evidence>
<dbReference type="EMBL" id="UINC01001969">
    <property type="protein sequence ID" value="SUZ91375.1"/>
    <property type="molecule type" value="Genomic_DNA"/>
</dbReference>
<evidence type="ECO:0000256" key="2">
    <source>
        <dbReference type="ARBA" id="ARBA00010621"/>
    </source>
</evidence>
<dbReference type="GO" id="GO:0005886">
    <property type="term" value="C:plasma membrane"/>
    <property type="evidence" value="ECO:0007669"/>
    <property type="project" value="UniProtKB-SubCell"/>
</dbReference>
<keyword evidence="5" id="KW-1003">Cell membrane</keyword>
<evidence type="ECO:0000256" key="6">
    <source>
        <dbReference type="ARBA" id="ARBA00022692"/>
    </source>
</evidence>
<dbReference type="EC" id="3.6.1.27" evidence="3"/>
<proteinExistence type="inferred from homology"/>
<evidence type="ECO:0000256" key="8">
    <source>
        <dbReference type="ARBA" id="ARBA00022989"/>
    </source>
</evidence>
<organism evidence="12">
    <name type="scientific">marine metagenome</name>
    <dbReference type="NCBI Taxonomy" id="408172"/>
    <lineage>
        <taxon>unclassified sequences</taxon>
        <taxon>metagenomes</taxon>
        <taxon>ecological metagenomes</taxon>
    </lineage>
</organism>
<gene>
    <name evidence="12" type="ORF">METZ01_LOCUS44229</name>
</gene>
<name>A0A381RHT8_9ZZZZ</name>
<feature type="non-terminal residue" evidence="12">
    <location>
        <position position="29"/>
    </location>
</feature>
<evidence type="ECO:0000256" key="4">
    <source>
        <dbReference type="ARBA" id="ARBA00021581"/>
    </source>
</evidence>
<dbReference type="Pfam" id="PF02673">
    <property type="entry name" value="BacA"/>
    <property type="match status" value="1"/>
</dbReference>
<comment type="similarity">
    <text evidence="2">Belongs to the UppP family.</text>
</comment>
<keyword evidence="8" id="KW-1133">Transmembrane helix</keyword>
<accession>A0A381RHT8</accession>
<evidence type="ECO:0000256" key="5">
    <source>
        <dbReference type="ARBA" id="ARBA00022475"/>
    </source>
</evidence>
<dbReference type="InterPro" id="IPR003824">
    <property type="entry name" value="UppP"/>
</dbReference>
<evidence type="ECO:0000256" key="7">
    <source>
        <dbReference type="ARBA" id="ARBA00022801"/>
    </source>
</evidence>
<evidence type="ECO:0000256" key="9">
    <source>
        <dbReference type="ARBA" id="ARBA00023136"/>
    </source>
</evidence>
<keyword evidence="7" id="KW-0378">Hydrolase</keyword>
<comment type="catalytic activity">
    <reaction evidence="11">
        <text>di-trans,octa-cis-undecaprenyl diphosphate + H2O = di-trans,octa-cis-undecaprenyl phosphate + phosphate + H(+)</text>
        <dbReference type="Rhea" id="RHEA:28094"/>
        <dbReference type="ChEBI" id="CHEBI:15377"/>
        <dbReference type="ChEBI" id="CHEBI:15378"/>
        <dbReference type="ChEBI" id="CHEBI:43474"/>
        <dbReference type="ChEBI" id="CHEBI:58405"/>
        <dbReference type="ChEBI" id="CHEBI:60392"/>
        <dbReference type="EC" id="3.6.1.27"/>
    </reaction>
</comment>
<reference evidence="12" key="1">
    <citation type="submission" date="2018-05" db="EMBL/GenBank/DDBJ databases">
        <authorList>
            <person name="Lanie J.A."/>
            <person name="Ng W.-L."/>
            <person name="Kazmierczak K.M."/>
            <person name="Andrzejewski T.M."/>
            <person name="Davidsen T.M."/>
            <person name="Wayne K.J."/>
            <person name="Tettelin H."/>
            <person name="Glass J.I."/>
            <person name="Rusch D."/>
            <person name="Podicherti R."/>
            <person name="Tsui H.-C.T."/>
            <person name="Winkler M.E."/>
        </authorList>
    </citation>
    <scope>NUCLEOTIDE SEQUENCE</scope>
</reference>
<keyword evidence="9" id="KW-0472">Membrane</keyword>
<evidence type="ECO:0000256" key="3">
    <source>
        <dbReference type="ARBA" id="ARBA00012374"/>
    </source>
</evidence>
<comment type="subcellular location">
    <subcellularLocation>
        <location evidence="1">Cell membrane</location>
        <topology evidence="1">Multi-pass membrane protein</topology>
    </subcellularLocation>
</comment>
<keyword evidence="6" id="KW-0812">Transmembrane</keyword>
<evidence type="ECO:0000256" key="10">
    <source>
        <dbReference type="ARBA" id="ARBA00032707"/>
    </source>
</evidence>